<dbReference type="Proteomes" id="UP000243217">
    <property type="component" value="Unassembled WGS sequence"/>
</dbReference>
<dbReference type="CDD" id="cd18580">
    <property type="entry name" value="ABC_6TM_ABCC_D2"/>
    <property type="match status" value="1"/>
</dbReference>
<feature type="transmembrane region" description="Helical" evidence="9">
    <location>
        <begin position="136"/>
        <end position="156"/>
    </location>
</feature>
<dbReference type="AlphaFoldDB" id="A0A1V9YCG0"/>
<dbReference type="InterPro" id="IPR036640">
    <property type="entry name" value="ABC1_TM_sf"/>
</dbReference>
<dbReference type="OrthoDB" id="6500128at2759"/>
<evidence type="ECO:0000259" key="10">
    <source>
        <dbReference type="PROSITE" id="PS50929"/>
    </source>
</evidence>
<keyword evidence="2" id="KW-0813">Transport</keyword>
<dbReference type="GO" id="GO:0140359">
    <property type="term" value="F:ABC-type transporter activity"/>
    <property type="evidence" value="ECO:0007669"/>
    <property type="project" value="InterPro"/>
</dbReference>
<feature type="transmembrane region" description="Helical" evidence="9">
    <location>
        <begin position="79"/>
        <end position="102"/>
    </location>
</feature>
<gene>
    <name evidence="11" type="ORF">THRCLA_10950</name>
</gene>
<dbReference type="PANTHER" id="PTHR24223:SF443">
    <property type="entry name" value="MULTIDRUG-RESISTANCE LIKE PROTEIN 1, ISOFORM I"/>
    <property type="match status" value="1"/>
</dbReference>
<dbReference type="GO" id="GO:0005524">
    <property type="term" value="F:ATP binding"/>
    <property type="evidence" value="ECO:0007669"/>
    <property type="project" value="UniProtKB-KW"/>
</dbReference>
<dbReference type="InterPro" id="IPR011527">
    <property type="entry name" value="ABC1_TM_dom"/>
</dbReference>
<dbReference type="GO" id="GO:0012505">
    <property type="term" value="C:endomembrane system"/>
    <property type="evidence" value="ECO:0007669"/>
    <property type="project" value="UniProtKB-SubCell"/>
</dbReference>
<keyword evidence="6 11" id="KW-0067">ATP-binding</keyword>
<feature type="domain" description="ABC transmembrane type-1" evidence="10">
    <location>
        <begin position="95"/>
        <end position="377"/>
    </location>
</feature>
<evidence type="ECO:0000256" key="7">
    <source>
        <dbReference type="ARBA" id="ARBA00022989"/>
    </source>
</evidence>
<dbReference type="PANTHER" id="PTHR24223">
    <property type="entry name" value="ATP-BINDING CASSETTE SUB-FAMILY C"/>
    <property type="match status" value="1"/>
</dbReference>
<organism evidence="11 12">
    <name type="scientific">Thraustotheca clavata</name>
    <dbReference type="NCBI Taxonomy" id="74557"/>
    <lineage>
        <taxon>Eukaryota</taxon>
        <taxon>Sar</taxon>
        <taxon>Stramenopiles</taxon>
        <taxon>Oomycota</taxon>
        <taxon>Saprolegniomycetes</taxon>
        <taxon>Saprolegniales</taxon>
        <taxon>Achlyaceae</taxon>
        <taxon>Thraustotheca</taxon>
    </lineage>
</organism>
<evidence type="ECO:0000256" key="9">
    <source>
        <dbReference type="SAM" id="Phobius"/>
    </source>
</evidence>
<evidence type="ECO:0000256" key="4">
    <source>
        <dbReference type="ARBA" id="ARBA00022737"/>
    </source>
</evidence>
<keyword evidence="4" id="KW-0677">Repeat</keyword>
<keyword evidence="5" id="KW-0547">Nucleotide-binding</keyword>
<dbReference type="FunFam" id="1.20.1560.10:FF:000063">
    <property type="entry name" value="Multidrug resistance protein ABC transporter"/>
    <property type="match status" value="1"/>
</dbReference>
<dbReference type="Pfam" id="PF00664">
    <property type="entry name" value="ABC_membrane"/>
    <property type="match status" value="1"/>
</dbReference>
<accession>A0A1V9YCG0</accession>
<keyword evidence="7 9" id="KW-1133">Transmembrane helix</keyword>
<feature type="transmembrane region" description="Helical" evidence="9">
    <location>
        <begin position="238"/>
        <end position="255"/>
    </location>
</feature>
<protein>
    <submittedName>
        <fullName evidence="11">ATP-binding Cassette (ABC) Superfamily</fullName>
    </submittedName>
</protein>
<dbReference type="InterPro" id="IPR050173">
    <property type="entry name" value="ABC_transporter_C-like"/>
</dbReference>
<keyword evidence="3 9" id="KW-0812">Transmembrane</keyword>
<dbReference type="Gene3D" id="3.40.50.300">
    <property type="entry name" value="P-loop containing nucleotide triphosphate hydrolases"/>
    <property type="match status" value="1"/>
</dbReference>
<evidence type="ECO:0000313" key="11">
    <source>
        <dbReference type="EMBL" id="OQR83404.1"/>
    </source>
</evidence>
<dbReference type="InterPro" id="IPR027417">
    <property type="entry name" value="P-loop_NTPase"/>
</dbReference>
<dbReference type="STRING" id="74557.A0A1V9YCG0"/>
<dbReference type="InterPro" id="IPR044726">
    <property type="entry name" value="ABCC_6TM_D2"/>
</dbReference>
<dbReference type="Pfam" id="PF00005">
    <property type="entry name" value="ABC_tran"/>
    <property type="match status" value="1"/>
</dbReference>
<keyword evidence="12" id="KW-1185">Reference proteome</keyword>
<evidence type="ECO:0000256" key="1">
    <source>
        <dbReference type="ARBA" id="ARBA00004127"/>
    </source>
</evidence>
<dbReference type="GO" id="GO:0016020">
    <property type="term" value="C:membrane"/>
    <property type="evidence" value="ECO:0007669"/>
    <property type="project" value="InterPro"/>
</dbReference>
<dbReference type="Gene3D" id="1.20.1560.10">
    <property type="entry name" value="ABC transporter type 1, transmembrane domain"/>
    <property type="match status" value="1"/>
</dbReference>
<sequence>MREIYPILVTPLDLRFNNEEVIEMERRLTNHWVESPKISSPLQCTYGPDLYTPRDMSLDSGKLVVEEEREEGRVSKTVFYAYFSTAGGWPLIISLLFIYSIWQTFFLLGDLYLGFWTNTASSVTPKEFQDSAKGYLTVYALLAVGTAIMLVVRLVIVAGAGMKASRTLFEKLTYSLLHAPMQFFDMNPLGRILNRYTDDMSHIDNALPWSFSYFLSTFFSLLFAFGTTVVVIQHLSIFILPLIFTYYKVGAFYILPVREIERLTKTTRSPLMIHISESIEGAVVVRGFGLKQLHRFQRQHQSNVDLNNEVVLASKLVNQWFAFRMQFISAMILLVAGLSLVYLHNYLTPGLIGLVFNYGLQITSNLEGMVTVWSEIEVGMVSPERIAEYTNIQQEAPRHIPGAVSSQWPTAGSLTFDNVSFRYKPNDPLVLKDLNFHINAGEKIGIVGRTGAGKSSLTMALF</sequence>
<evidence type="ECO:0000256" key="5">
    <source>
        <dbReference type="ARBA" id="ARBA00022741"/>
    </source>
</evidence>
<evidence type="ECO:0000256" key="2">
    <source>
        <dbReference type="ARBA" id="ARBA00022448"/>
    </source>
</evidence>
<dbReference type="InterPro" id="IPR003439">
    <property type="entry name" value="ABC_transporter-like_ATP-bd"/>
</dbReference>
<evidence type="ECO:0000256" key="3">
    <source>
        <dbReference type="ARBA" id="ARBA00022692"/>
    </source>
</evidence>
<dbReference type="EMBL" id="JNBS01004372">
    <property type="protein sequence ID" value="OQR83404.1"/>
    <property type="molecule type" value="Genomic_DNA"/>
</dbReference>
<dbReference type="SUPFAM" id="SSF52540">
    <property type="entry name" value="P-loop containing nucleoside triphosphate hydrolases"/>
    <property type="match status" value="1"/>
</dbReference>
<dbReference type="PROSITE" id="PS50929">
    <property type="entry name" value="ABC_TM1F"/>
    <property type="match status" value="1"/>
</dbReference>
<evidence type="ECO:0000256" key="6">
    <source>
        <dbReference type="ARBA" id="ARBA00022840"/>
    </source>
</evidence>
<dbReference type="GO" id="GO:0016887">
    <property type="term" value="F:ATP hydrolysis activity"/>
    <property type="evidence" value="ECO:0007669"/>
    <property type="project" value="InterPro"/>
</dbReference>
<proteinExistence type="predicted"/>
<evidence type="ECO:0000256" key="8">
    <source>
        <dbReference type="ARBA" id="ARBA00023136"/>
    </source>
</evidence>
<feature type="transmembrane region" description="Helical" evidence="9">
    <location>
        <begin position="211"/>
        <end position="232"/>
    </location>
</feature>
<evidence type="ECO:0000313" key="12">
    <source>
        <dbReference type="Proteomes" id="UP000243217"/>
    </source>
</evidence>
<comment type="caution">
    <text evidence="11">The sequence shown here is derived from an EMBL/GenBank/DDBJ whole genome shotgun (WGS) entry which is preliminary data.</text>
</comment>
<name>A0A1V9YCG0_9STRA</name>
<keyword evidence="8 9" id="KW-0472">Membrane</keyword>
<feature type="transmembrane region" description="Helical" evidence="9">
    <location>
        <begin position="321"/>
        <end position="343"/>
    </location>
</feature>
<comment type="subcellular location">
    <subcellularLocation>
        <location evidence="1">Endomembrane system</location>
        <topology evidence="1">Multi-pass membrane protein</topology>
    </subcellularLocation>
</comment>
<dbReference type="SUPFAM" id="SSF90123">
    <property type="entry name" value="ABC transporter transmembrane region"/>
    <property type="match status" value="1"/>
</dbReference>
<reference evidence="11 12" key="1">
    <citation type="journal article" date="2014" name="Genome Biol. Evol.">
        <title>The secreted proteins of Achlya hypogyna and Thraustotheca clavata identify the ancestral oomycete secretome and reveal gene acquisitions by horizontal gene transfer.</title>
        <authorList>
            <person name="Misner I."/>
            <person name="Blouin N."/>
            <person name="Leonard G."/>
            <person name="Richards T.A."/>
            <person name="Lane C.E."/>
        </authorList>
    </citation>
    <scope>NUCLEOTIDE SEQUENCE [LARGE SCALE GENOMIC DNA]</scope>
    <source>
        <strain evidence="11 12">ATCC 34112</strain>
    </source>
</reference>
<feature type="non-terminal residue" evidence="11">
    <location>
        <position position="462"/>
    </location>
</feature>